<proteinExistence type="predicted"/>
<reference evidence="4" key="1">
    <citation type="journal article" date="2019" name="Int. J. Syst. Evol. Microbiol.">
        <title>The Global Catalogue of Microorganisms (GCM) 10K type strain sequencing project: providing services to taxonomists for standard genome sequencing and annotation.</title>
        <authorList>
            <consortium name="The Broad Institute Genomics Platform"/>
            <consortium name="The Broad Institute Genome Sequencing Center for Infectious Disease"/>
            <person name="Wu L."/>
            <person name="Ma J."/>
        </authorList>
    </citation>
    <scope>NUCLEOTIDE SEQUENCE [LARGE SCALE GENOMIC DNA]</scope>
    <source>
        <strain evidence="4">NBRC 109341</strain>
    </source>
</reference>
<protein>
    <submittedName>
        <fullName evidence="3">Uncharacterized protein</fullName>
    </submittedName>
</protein>
<evidence type="ECO:0000256" key="2">
    <source>
        <dbReference type="SAM" id="Phobius"/>
    </source>
</evidence>
<name>A0ABQ6CA15_9BURK</name>
<feature type="region of interest" description="Disordered" evidence="1">
    <location>
        <begin position="149"/>
        <end position="169"/>
    </location>
</feature>
<accession>A0ABQ6CA15</accession>
<evidence type="ECO:0000256" key="1">
    <source>
        <dbReference type="SAM" id="MobiDB-lite"/>
    </source>
</evidence>
<feature type="transmembrane region" description="Helical" evidence="2">
    <location>
        <begin position="20"/>
        <end position="40"/>
    </location>
</feature>
<keyword evidence="2" id="KW-1133">Transmembrane helix</keyword>
<dbReference type="RefSeq" id="WP_267966537.1">
    <property type="nucleotide sequence ID" value="NZ_BSPB01000061.1"/>
</dbReference>
<dbReference type="EMBL" id="BSPB01000061">
    <property type="protein sequence ID" value="GLS16508.1"/>
    <property type="molecule type" value="Genomic_DNA"/>
</dbReference>
<dbReference type="InterPro" id="IPR046160">
    <property type="entry name" value="DUF6162"/>
</dbReference>
<evidence type="ECO:0000313" key="3">
    <source>
        <dbReference type="EMBL" id="GLS16508.1"/>
    </source>
</evidence>
<keyword evidence="2" id="KW-0812">Transmembrane</keyword>
<comment type="caution">
    <text evidence="3">The sequence shown here is derived from an EMBL/GenBank/DDBJ whole genome shotgun (WGS) entry which is preliminary data.</text>
</comment>
<evidence type="ECO:0000313" key="4">
    <source>
        <dbReference type="Proteomes" id="UP001156903"/>
    </source>
</evidence>
<keyword evidence="4" id="KW-1185">Reference proteome</keyword>
<organism evidence="3 4">
    <name type="scientific">Hydrogenophaga electricum</name>
    <dbReference type="NCBI Taxonomy" id="1230953"/>
    <lineage>
        <taxon>Bacteria</taxon>
        <taxon>Pseudomonadati</taxon>
        <taxon>Pseudomonadota</taxon>
        <taxon>Betaproteobacteria</taxon>
        <taxon>Burkholderiales</taxon>
        <taxon>Comamonadaceae</taxon>
        <taxon>Hydrogenophaga</taxon>
    </lineage>
</organism>
<sequence length="213" mass="22012">MTAAGATVQVVRPAGAGHETTVVLAACALILAVAGTVVSLRATRDVSQGVAAHQVDARRDLSPAEQGLYADLRVALDEIEADRGDADAVPTVAALAEWGLPPFVQDPSSARRGGHTWTLQTDGAARAYVGLSADTEVAGSLLMRVVPPGAEGAEDRHGHGTGSTADEAHGEPDVWFHRTAAAAPSALDDAGLTRAGWRQIAARFDAGVTRQRR</sequence>
<gene>
    <name evidence="3" type="ORF">GCM10007935_39490</name>
</gene>
<dbReference type="Pfam" id="PF19659">
    <property type="entry name" value="DUF6162"/>
    <property type="match status" value="1"/>
</dbReference>
<dbReference type="Proteomes" id="UP001156903">
    <property type="component" value="Unassembled WGS sequence"/>
</dbReference>
<keyword evidence="2" id="KW-0472">Membrane</keyword>